<organism evidence="2 3">
    <name type="scientific">Canna indica</name>
    <name type="common">Indian-shot</name>
    <dbReference type="NCBI Taxonomy" id="4628"/>
    <lineage>
        <taxon>Eukaryota</taxon>
        <taxon>Viridiplantae</taxon>
        <taxon>Streptophyta</taxon>
        <taxon>Embryophyta</taxon>
        <taxon>Tracheophyta</taxon>
        <taxon>Spermatophyta</taxon>
        <taxon>Magnoliopsida</taxon>
        <taxon>Liliopsida</taxon>
        <taxon>Zingiberales</taxon>
        <taxon>Cannaceae</taxon>
        <taxon>Canna</taxon>
    </lineage>
</organism>
<feature type="region of interest" description="Disordered" evidence="1">
    <location>
        <begin position="54"/>
        <end position="74"/>
    </location>
</feature>
<dbReference type="AlphaFoldDB" id="A0AAQ3KQE8"/>
<feature type="region of interest" description="Disordered" evidence="1">
    <location>
        <begin position="1"/>
        <end position="21"/>
    </location>
</feature>
<name>A0AAQ3KQE8_9LILI</name>
<protein>
    <submittedName>
        <fullName evidence="2">Uncharacterized protein</fullName>
    </submittedName>
</protein>
<evidence type="ECO:0000313" key="3">
    <source>
        <dbReference type="Proteomes" id="UP001327560"/>
    </source>
</evidence>
<reference evidence="2 3" key="1">
    <citation type="submission" date="2023-10" db="EMBL/GenBank/DDBJ databases">
        <title>Chromosome-scale genome assembly provides insights into flower coloration mechanisms of Canna indica.</title>
        <authorList>
            <person name="Li C."/>
        </authorList>
    </citation>
    <scope>NUCLEOTIDE SEQUENCE [LARGE SCALE GENOMIC DNA]</scope>
    <source>
        <tissue evidence="2">Flower</tissue>
    </source>
</reference>
<evidence type="ECO:0000313" key="2">
    <source>
        <dbReference type="EMBL" id="WOL12909.1"/>
    </source>
</evidence>
<accession>A0AAQ3KQE8</accession>
<sequence length="96" mass="10236">MGGRSSASWDGAGKGKRRRSRRGGCCIATWMINWGSLVLIHSSATKTAAAEIKGGGLSRKIASSPSAERSKKKSSIIEDLPHIIKPQIDSLDETID</sequence>
<dbReference type="EMBL" id="CP136896">
    <property type="protein sequence ID" value="WOL12909.1"/>
    <property type="molecule type" value="Genomic_DNA"/>
</dbReference>
<evidence type="ECO:0000256" key="1">
    <source>
        <dbReference type="SAM" id="MobiDB-lite"/>
    </source>
</evidence>
<proteinExistence type="predicted"/>
<gene>
    <name evidence="2" type="ORF">Cni_G21678</name>
</gene>
<dbReference type="Proteomes" id="UP001327560">
    <property type="component" value="Chromosome 7"/>
</dbReference>
<keyword evidence="3" id="KW-1185">Reference proteome</keyword>